<sequence>MKHLIRSGVVVCVALSVQSTVVAAEIETSSNVTLVSDYIFRGISQTNEDPAIQGGIDLTSNAGWYAGVWGSNIGFGDGSLEADIYGGWRYISDASWSFDVGAIRYIYPGGNNADSEFNYNEVYTHLSYQDATLSVVYSDDYFGAGVNQFVYVAVAYSYPIAEQLSLELSTGFNKFESGAELTRFLGGEPTSDDSYWDGSLGINYQLSDKLSVNLTYIATDMSDSACSEVCDNRLVFGVRSSF</sequence>
<keyword evidence="3" id="KW-1185">Reference proteome</keyword>
<feature type="chain" id="PRO_5019196304" description="Outer membrane protein beta-barrel domain-containing protein" evidence="1">
    <location>
        <begin position="24"/>
        <end position="242"/>
    </location>
</feature>
<evidence type="ECO:0000313" key="3">
    <source>
        <dbReference type="Proteomes" id="UP000287330"/>
    </source>
</evidence>
<reference evidence="3" key="1">
    <citation type="journal article" date="2018" name="Front. Microbiol.">
        <title>Genome-Based Analysis Reveals the Taxonomy and Diversity of the Family Idiomarinaceae.</title>
        <authorList>
            <person name="Liu Y."/>
            <person name="Lai Q."/>
            <person name="Shao Z."/>
        </authorList>
    </citation>
    <scope>NUCLEOTIDE SEQUENCE [LARGE SCALE GENOMIC DNA]</scope>
    <source>
        <strain evidence="3">F23</strain>
    </source>
</reference>
<gene>
    <name evidence="2" type="ORF">CWE25_00090</name>
</gene>
<dbReference type="Proteomes" id="UP000287330">
    <property type="component" value="Unassembled WGS sequence"/>
</dbReference>
<dbReference type="InterPro" id="IPR010239">
    <property type="entry name" value="CHP02001"/>
</dbReference>
<accession>A0A432YAZ6</accession>
<name>A0A432YAZ6_9GAMM</name>
<dbReference type="SUPFAM" id="SSF56935">
    <property type="entry name" value="Porins"/>
    <property type="match status" value="1"/>
</dbReference>
<keyword evidence="1" id="KW-0732">Signal</keyword>
<evidence type="ECO:0000313" key="2">
    <source>
        <dbReference type="EMBL" id="RUO58036.1"/>
    </source>
</evidence>
<dbReference type="EMBL" id="PIPV01000001">
    <property type="protein sequence ID" value="RUO58036.1"/>
    <property type="molecule type" value="Genomic_DNA"/>
</dbReference>
<dbReference type="RefSeq" id="WP_110571954.1">
    <property type="nucleotide sequence ID" value="NZ_PIPV01000001.1"/>
</dbReference>
<protein>
    <recommendedName>
        <fullName evidence="4">Outer membrane protein beta-barrel domain-containing protein</fullName>
    </recommendedName>
</protein>
<proteinExistence type="predicted"/>
<evidence type="ECO:0000256" key="1">
    <source>
        <dbReference type="SAM" id="SignalP"/>
    </source>
</evidence>
<feature type="signal peptide" evidence="1">
    <location>
        <begin position="1"/>
        <end position="23"/>
    </location>
</feature>
<dbReference type="Pfam" id="PF09694">
    <property type="entry name" value="Gcw_chp"/>
    <property type="match status" value="1"/>
</dbReference>
<dbReference type="NCBIfam" id="TIGR02001">
    <property type="entry name" value="gcw_chp"/>
    <property type="match status" value="1"/>
</dbReference>
<evidence type="ECO:0008006" key="4">
    <source>
        <dbReference type="Google" id="ProtNLM"/>
    </source>
</evidence>
<comment type="caution">
    <text evidence="2">The sequence shown here is derived from an EMBL/GenBank/DDBJ whole genome shotgun (WGS) entry which is preliminary data.</text>
</comment>
<dbReference type="AlphaFoldDB" id="A0A432YAZ6"/>
<organism evidence="2 3">
    <name type="scientific">Idiomarina fontislapidosi</name>
    <dbReference type="NCBI Taxonomy" id="263723"/>
    <lineage>
        <taxon>Bacteria</taxon>
        <taxon>Pseudomonadati</taxon>
        <taxon>Pseudomonadota</taxon>
        <taxon>Gammaproteobacteria</taxon>
        <taxon>Alteromonadales</taxon>
        <taxon>Idiomarinaceae</taxon>
        <taxon>Idiomarina</taxon>
    </lineage>
</organism>
<dbReference type="OrthoDB" id="9793561at2"/>